<evidence type="ECO:0000313" key="3">
    <source>
        <dbReference type="Proteomes" id="UP000615796"/>
    </source>
</evidence>
<feature type="domain" description="DUF58" evidence="1">
    <location>
        <begin position="61"/>
        <end position="278"/>
    </location>
</feature>
<accession>A0A9X0R8A3</accession>
<evidence type="ECO:0000313" key="2">
    <source>
        <dbReference type="EMBL" id="MBC5850598.1"/>
    </source>
</evidence>
<dbReference type="RefSeq" id="WP_187025625.1">
    <property type="nucleotide sequence ID" value="NZ_JACRUP010000002.1"/>
</dbReference>
<proteinExistence type="predicted"/>
<organism evidence="2 3">
    <name type="scientific">Vibrio metschnikovii</name>
    <dbReference type="NCBI Taxonomy" id="28172"/>
    <lineage>
        <taxon>Bacteria</taxon>
        <taxon>Pseudomonadati</taxon>
        <taxon>Pseudomonadota</taxon>
        <taxon>Gammaproteobacteria</taxon>
        <taxon>Vibrionales</taxon>
        <taxon>Vibrionaceae</taxon>
        <taxon>Vibrio</taxon>
    </lineage>
</organism>
<gene>
    <name evidence="2" type="ORF">H8Q88_06445</name>
</gene>
<name>A0A9X0R8A3_VIBME</name>
<dbReference type="Pfam" id="PF01882">
    <property type="entry name" value="DUF58"/>
    <property type="match status" value="1"/>
</dbReference>
<sequence length="309" mass="35021">MTNLSLSSLPEHANGVTLCLEELLPYQQQAVKWLPPAKSLWAPLLGQHRSRQLGRGMDFAEVRKYQAGDDIRSIDWRVTARTGKPHTKLFCEEREKPVILYVDFSPSMQFGSTLLFKSVQAAHMASLISWLAVAQQDRIGAVIDLGNQLIELKPTARRNGALRILSELVSRQTQAQQTTTASNFSMQEGLLTLDRLCPKGSEIILLSDFIRYDDTMQPLLSRLSRHNQVRIVQIADPLEQGITAFRGRERVRNNQHTLWLNFSANNTRDGIKKSFESQKLKLKLLSQRMAMDYRLLSCGRPLLPQLSGL</sequence>
<comment type="caution">
    <text evidence="2">The sequence shown here is derived from an EMBL/GenBank/DDBJ whole genome shotgun (WGS) entry which is preliminary data.</text>
</comment>
<dbReference type="InterPro" id="IPR002881">
    <property type="entry name" value="DUF58"/>
</dbReference>
<evidence type="ECO:0000259" key="1">
    <source>
        <dbReference type="Pfam" id="PF01882"/>
    </source>
</evidence>
<reference evidence="2" key="1">
    <citation type="submission" date="2020-08" db="EMBL/GenBank/DDBJ databases">
        <title>Genome Sequencing and Pan-Genome Analysis of Migratory bird Vibrio Strains, Inner Mongolia.</title>
        <authorList>
            <person name="Zheng L."/>
        </authorList>
    </citation>
    <scope>NUCLEOTIDE SEQUENCE</scope>
    <source>
        <strain evidence="2">M13F</strain>
    </source>
</reference>
<dbReference type="InterPro" id="IPR036465">
    <property type="entry name" value="vWFA_dom_sf"/>
</dbReference>
<keyword evidence="3" id="KW-1185">Reference proteome</keyword>
<dbReference type="PANTHER" id="PTHR33608:SF12">
    <property type="entry name" value="DUF58 DOMAIN-CONTAINING PROTEIN"/>
    <property type="match status" value="1"/>
</dbReference>
<dbReference type="EMBL" id="JACRUP010000002">
    <property type="protein sequence ID" value="MBC5850598.1"/>
    <property type="molecule type" value="Genomic_DNA"/>
</dbReference>
<dbReference type="SUPFAM" id="SSF53300">
    <property type="entry name" value="vWA-like"/>
    <property type="match status" value="1"/>
</dbReference>
<protein>
    <submittedName>
        <fullName evidence="2">DUF58 domain-containing protein</fullName>
    </submittedName>
</protein>
<dbReference type="Proteomes" id="UP000615796">
    <property type="component" value="Unassembled WGS sequence"/>
</dbReference>
<dbReference type="PANTHER" id="PTHR33608">
    <property type="entry name" value="BLL2464 PROTEIN"/>
    <property type="match status" value="1"/>
</dbReference>
<dbReference type="AlphaFoldDB" id="A0A9X0R8A3"/>